<protein>
    <submittedName>
        <fullName evidence="1">Uncharacterized protein</fullName>
    </submittedName>
</protein>
<sequence length="314" mass="36047">REGDIHRLRFVLLEVREGDIHRLRFVLLEVREVREGDIHRLRCVLHAMLEIDIHRLRFVLPVMLEGDIHRLRFVLPVMLEVREGDIHRLRCVLHAMLEDNMNNVEEALEGQNRFKLLLKLLIFIPFKLNKGSLWISIPSFIWMVLNCLKLAYITELAFTVGACRGKLSSDIIHGHLTLRHALLQGWEASYETPPFPPSIGSFAIYSIEDFKTRINYSVSQYYNIHEHTTGVFEILTNDKLTLEFKYFEYEAGQIVPKGVTFNPGPGLTNRTVDGVIFESQARTAETLFALINGDDLFNTFAGLDEKNAASTGRG</sequence>
<evidence type="ECO:0000313" key="1">
    <source>
        <dbReference type="EMBL" id="WAR11433.1"/>
    </source>
</evidence>
<dbReference type="InterPro" id="IPR039031">
    <property type="entry name" value="Mucolipin"/>
</dbReference>
<dbReference type="Proteomes" id="UP001164746">
    <property type="component" value="Chromosome 8"/>
</dbReference>
<dbReference type="PANTHER" id="PTHR12127:SF7">
    <property type="entry name" value="SD02261P"/>
    <property type="match status" value="1"/>
</dbReference>
<organism evidence="1 2">
    <name type="scientific">Mya arenaria</name>
    <name type="common">Soft-shell clam</name>
    <dbReference type="NCBI Taxonomy" id="6604"/>
    <lineage>
        <taxon>Eukaryota</taxon>
        <taxon>Metazoa</taxon>
        <taxon>Spiralia</taxon>
        <taxon>Lophotrochozoa</taxon>
        <taxon>Mollusca</taxon>
        <taxon>Bivalvia</taxon>
        <taxon>Autobranchia</taxon>
        <taxon>Heteroconchia</taxon>
        <taxon>Euheterodonta</taxon>
        <taxon>Imparidentia</taxon>
        <taxon>Neoheterodontei</taxon>
        <taxon>Myida</taxon>
        <taxon>Myoidea</taxon>
        <taxon>Myidae</taxon>
        <taxon>Mya</taxon>
    </lineage>
</organism>
<name>A0ABY7EN71_MYAAR</name>
<accession>A0ABY7EN71</accession>
<gene>
    <name evidence="1" type="ORF">MAR_025613</name>
</gene>
<keyword evidence="2" id="KW-1185">Reference proteome</keyword>
<dbReference type="PANTHER" id="PTHR12127">
    <property type="entry name" value="MUCOLIPIN"/>
    <property type="match status" value="1"/>
</dbReference>
<evidence type="ECO:0000313" key="2">
    <source>
        <dbReference type="Proteomes" id="UP001164746"/>
    </source>
</evidence>
<feature type="non-terminal residue" evidence="1">
    <location>
        <position position="1"/>
    </location>
</feature>
<reference evidence="1" key="1">
    <citation type="submission" date="2022-11" db="EMBL/GenBank/DDBJ databases">
        <title>Centuries of genome instability and evolution in soft-shell clam transmissible cancer (bioRxiv).</title>
        <authorList>
            <person name="Hart S.F.M."/>
            <person name="Yonemitsu M.A."/>
            <person name="Giersch R.M."/>
            <person name="Beal B.F."/>
            <person name="Arriagada G."/>
            <person name="Davis B.W."/>
            <person name="Ostrander E.A."/>
            <person name="Goff S.P."/>
            <person name="Metzger M.J."/>
        </authorList>
    </citation>
    <scope>NUCLEOTIDE SEQUENCE</scope>
    <source>
        <strain evidence="1">MELC-2E11</strain>
        <tissue evidence="1">Siphon/mantle</tissue>
    </source>
</reference>
<proteinExistence type="predicted"/>
<dbReference type="EMBL" id="CP111019">
    <property type="protein sequence ID" value="WAR11433.1"/>
    <property type="molecule type" value="Genomic_DNA"/>
</dbReference>